<evidence type="ECO:0000256" key="1">
    <source>
        <dbReference type="SAM" id="SignalP"/>
    </source>
</evidence>
<keyword evidence="3" id="KW-1185">Reference proteome</keyword>
<protein>
    <recommendedName>
        <fullName evidence="4">VCBS repeat-containing protein</fullName>
    </recommendedName>
</protein>
<dbReference type="Proteomes" id="UP000321899">
    <property type="component" value="Unassembled WGS sequence"/>
</dbReference>
<proteinExistence type="predicted"/>
<evidence type="ECO:0008006" key="4">
    <source>
        <dbReference type="Google" id="ProtNLM"/>
    </source>
</evidence>
<evidence type="ECO:0000313" key="3">
    <source>
        <dbReference type="Proteomes" id="UP000321899"/>
    </source>
</evidence>
<feature type="chain" id="PRO_5024377455" description="VCBS repeat-containing protein" evidence="1">
    <location>
        <begin position="23"/>
        <end position="485"/>
    </location>
</feature>
<dbReference type="RefSeq" id="WP_139444941.1">
    <property type="nucleotide sequence ID" value="NZ_VDMB01000001.1"/>
</dbReference>
<dbReference type="EMBL" id="VDMB01000001">
    <property type="protein sequence ID" value="TYT76011.1"/>
    <property type="molecule type" value="Genomic_DNA"/>
</dbReference>
<accession>A0A5Q4VJ62</accession>
<dbReference type="AlphaFoldDB" id="A0A5Q4VJ62"/>
<keyword evidence="1" id="KW-0732">Signal</keyword>
<feature type="signal peptide" evidence="1">
    <location>
        <begin position="1"/>
        <end position="22"/>
    </location>
</feature>
<dbReference type="OrthoDB" id="5422153at2"/>
<organism evidence="2 3">
    <name type="scientific">Desulfobotulus mexicanus</name>
    <dbReference type="NCBI Taxonomy" id="2586642"/>
    <lineage>
        <taxon>Bacteria</taxon>
        <taxon>Pseudomonadati</taxon>
        <taxon>Thermodesulfobacteriota</taxon>
        <taxon>Desulfobacteria</taxon>
        <taxon>Desulfobacterales</taxon>
        <taxon>Desulfobacteraceae</taxon>
        <taxon>Desulfobotulus</taxon>
    </lineage>
</organism>
<evidence type="ECO:0000313" key="2">
    <source>
        <dbReference type="EMBL" id="TYT76011.1"/>
    </source>
</evidence>
<name>A0A5Q4VJ62_9BACT</name>
<comment type="caution">
    <text evidence="2">The sequence shown here is derived from an EMBL/GenBank/DDBJ whole genome shotgun (WGS) entry which is preliminary data.</text>
</comment>
<reference evidence="2 3" key="1">
    <citation type="submission" date="2019-06" db="EMBL/GenBank/DDBJ databases">
        <title>Desulfobotulus mexicanus sp. nov., a novel sulfate-reducing bacterium isolated from the sediment of an alkaline crater lake in Mexico.</title>
        <authorList>
            <person name="Hirschler-Rea A."/>
        </authorList>
    </citation>
    <scope>NUCLEOTIDE SEQUENCE [LARGE SCALE GENOMIC DNA]</scope>
    <source>
        <strain evidence="2 3">PAR22N</strain>
    </source>
</reference>
<gene>
    <name evidence="2" type="ORF">FIM25_00195</name>
</gene>
<sequence>MQRPILFSILFLIFANLQSLQAKETVFISPPLIHASEDLSFLADGIQSLLDGQLDSEGWLSRNTKEASFEIRTRITAFGGTMITDFALVQKSTDKIQISQRNSTGNDAALLPEVTAFGDKVLAFLQKTESPAETIISGSKKLEEQSTADEKTSFEVLHISNPYKGAVVAMDAGDLTGNGEMEIVLADRRLIRIMDASLQNTLASFSLPHYEIALQMHVLDTNKNGQAEIWLTAVNPGNQRMRSRVMVLENDKIHVIAGPGNRFFARGRNSKGEDVILTRLRGFRENLFSGPVMEARVTEKGINLAESSHPENNLFDAIPLSVRDNDPKDRLYMAENGTLSLASENGETFWESRNSYGGIPVSMDYSGSQSRHDEKNRYYFYGRTRFLSEDGGTEKILALHNSEAAGGLFQRLRIFRTGSLHLLSWNGYEMEVTARTPEFDGYISDFIHIPAKDQEPAKVILALVKGGGDLSLSPETRFVSCALFR</sequence>